<dbReference type="SFLD" id="SFLDS00003">
    <property type="entry name" value="Haloacid_Dehalogenase"/>
    <property type="match status" value="1"/>
</dbReference>
<proteinExistence type="predicted"/>
<dbReference type="InterPro" id="IPR051828">
    <property type="entry name" value="HAD-like_hydrolase_domain"/>
</dbReference>
<dbReference type="GO" id="GO:0016787">
    <property type="term" value="F:hydrolase activity"/>
    <property type="evidence" value="ECO:0007669"/>
    <property type="project" value="UniProtKB-KW"/>
</dbReference>
<dbReference type="Proteomes" id="UP001221217">
    <property type="component" value="Unassembled WGS sequence"/>
</dbReference>
<dbReference type="PRINTS" id="PR00413">
    <property type="entry name" value="HADHALOGNASE"/>
</dbReference>
<sequence length="232" mass="26594">MKTFVWFDLGYTLLYLNRENAYRQALSEAGIELSLDRIDRGFHFADKLFMREYPGLFGVEEPGVYMPWFIGRMNYELGIHLDINKIMSRWIEIRNTQPRQWEAYSYCRPVLSELKDAGYKLGVISNWDNSARKLIDDFGLTQFFDTIVISSEVGVSKPSPEIFDIAFEESGSSPADGLYVGDNYYDDAVGSRSVGMDCCIINRFGNFGVEELKGCGIIPDIRGVKSFLEWMK</sequence>
<dbReference type="NCBIfam" id="TIGR01549">
    <property type="entry name" value="HAD-SF-IA-v1"/>
    <property type="match status" value="1"/>
</dbReference>
<dbReference type="Pfam" id="PF13419">
    <property type="entry name" value="HAD_2"/>
    <property type="match status" value="1"/>
</dbReference>
<dbReference type="InterPro" id="IPR044924">
    <property type="entry name" value="HAD-SF_hydro_IA_REG-2-like_cap"/>
</dbReference>
<accession>A0AAJ1IDE9</accession>
<dbReference type="SUPFAM" id="SSF56784">
    <property type="entry name" value="HAD-like"/>
    <property type="match status" value="1"/>
</dbReference>
<gene>
    <name evidence="1" type="ORF">PQJ61_03215</name>
</gene>
<reference evidence="1 2" key="1">
    <citation type="submission" date="2022-12" db="EMBL/GenBank/DDBJ databases">
        <title>Metagenome assembled genome from gulf of manar.</title>
        <authorList>
            <person name="Kohli P."/>
            <person name="Pk S."/>
            <person name="Venkata Ramana C."/>
            <person name="Sasikala C."/>
        </authorList>
    </citation>
    <scope>NUCLEOTIDE SEQUENCE [LARGE SCALE GENOMIC DNA]</scope>
    <source>
        <strain evidence="1">JB008</strain>
    </source>
</reference>
<dbReference type="Gene3D" id="1.10.150.720">
    <property type="entry name" value="Haloacid dehalogenase-like hydrolase"/>
    <property type="match status" value="1"/>
</dbReference>
<evidence type="ECO:0000313" key="2">
    <source>
        <dbReference type="Proteomes" id="UP001221217"/>
    </source>
</evidence>
<protein>
    <submittedName>
        <fullName evidence="1">HAD family hydrolase</fullName>
    </submittedName>
</protein>
<organism evidence="1 2">
    <name type="scientific">Candidatus Thalassospirochaeta sargassi</name>
    <dbReference type="NCBI Taxonomy" id="3119039"/>
    <lineage>
        <taxon>Bacteria</taxon>
        <taxon>Pseudomonadati</taxon>
        <taxon>Spirochaetota</taxon>
        <taxon>Spirochaetia</taxon>
        <taxon>Spirochaetales</taxon>
        <taxon>Spirochaetaceae</taxon>
        <taxon>Candidatus Thalassospirochaeta</taxon>
    </lineage>
</organism>
<keyword evidence="1" id="KW-0378">Hydrolase</keyword>
<comment type="caution">
    <text evidence="1">The sequence shown here is derived from an EMBL/GenBank/DDBJ whole genome shotgun (WGS) entry which is preliminary data.</text>
</comment>
<dbReference type="SFLD" id="SFLDG01129">
    <property type="entry name" value="C1.5:_HAD__Beta-PGM__Phosphata"/>
    <property type="match status" value="1"/>
</dbReference>
<dbReference type="AlphaFoldDB" id="A0AAJ1IDE9"/>
<dbReference type="InterPro" id="IPR006439">
    <property type="entry name" value="HAD-SF_hydro_IA"/>
</dbReference>
<name>A0AAJ1IDE9_9SPIO</name>
<dbReference type="InterPro" id="IPR041492">
    <property type="entry name" value="HAD_2"/>
</dbReference>
<dbReference type="PANTHER" id="PTHR46191">
    <property type="match status" value="1"/>
</dbReference>
<evidence type="ECO:0000313" key="1">
    <source>
        <dbReference type="EMBL" id="MDC7225758.1"/>
    </source>
</evidence>
<dbReference type="PANTHER" id="PTHR46191:SF2">
    <property type="entry name" value="HALOACID DEHALOGENASE-LIKE HYDROLASE DOMAIN-CONTAINING PROTEIN 3"/>
    <property type="match status" value="1"/>
</dbReference>
<dbReference type="EMBL" id="JAQQAL010000009">
    <property type="protein sequence ID" value="MDC7225758.1"/>
    <property type="molecule type" value="Genomic_DNA"/>
</dbReference>
<dbReference type="InterPro" id="IPR036412">
    <property type="entry name" value="HAD-like_sf"/>
</dbReference>
<dbReference type="Gene3D" id="3.40.50.1000">
    <property type="entry name" value="HAD superfamily/HAD-like"/>
    <property type="match status" value="1"/>
</dbReference>
<dbReference type="InterPro" id="IPR023214">
    <property type="entry name" value="HAD_sf"/>
</dbReference>